<dbReference type="SUPFAM" id="SSF90123">
    <property type="entry name" value="ABC transporter transmembrane region"/>
    <property type="match status" value="1"/>
</dbReference>
<dbReference type="InterPro" id="IPR011527">
    <property type="entry name" value="ABC1_TM_dom"/>
</dbReference>
<dbReference type="Pfam" id="PF00664">
    <property type="entry name" value="ABC_membrane"/>
    <property type="match status" value="1"/>
</dbReference>
<dbReference type="AlphaFoldDB" id="A0A4D6MSP7"/>
<dbReference type="GO" id="GO:0006879">
    <property type="term" value="P:intracellular iron ion homeostasis"/>
    <property type="evidence" value="ECO:0007669"/>
    <property type="project" value="TreeGrafter"/>
</dbReference>
<dbReference type="PROSITE" id="PS50929">
    <property type="entry name" value="ABC_TM1F"/>
    <property type="match status" value="1"/>
</dbReference>
<evidence type="ECO:0000256" key="2">
    <source>
        <dbReference type="ARBA" id="ARBA00022448"/>
    </source>
</evidence>
<keyword evidence="3" id="KW-0812">Transmembrane</keyword>
<feature type="domain" description="ABC transmembrane type-1" evidence="6">
    <location>
        <begin position="29"/>
        <end position="126"/>
    </location>
</feature>
<dbReference type="InterPro" id="IPR039421">
    <property type="entry name" value="Type_1_exporter"/>
</dbReference>
<dbReference type="Gene3D" id="1.20.1560.10">
    <property type="entry name" value="ABC transporter type 1, transmembrane domain"/>
    <property type="match status" value="1"/>
</dbReference>
<keyword evidence="5" id="KW-0472">Membrane</keyword>
<protein>
    <submittedName>
        <fullName evidence="7">Mitochondrial ABC transporter ATM</fullName>
    </submittedName>
</protein>
<name>A0A4D6MSP7_VIGUN</name>
<evidence type="ECO:0000256" key="4">
    <source>
        <dbReference type="ARBA" id="ARBA00022989"/>
    </source>
</evidence>
<evidence type="ECO:0000256" key="3">
    <source>
        <dbReference type="ARBA" id="ARBA00022692"/>
    </source>
</evidence>
<keyword evidence="2" id="KW-0813">Transport</keyword>
<evidence type="ECO:0000313" key="7">
    <source>
        <dbReference type="EMBL" id="QCE03119.1"/>
    </source>
</evidence>
<comment type="subcellular location">
    <subcellularLocation>
        <location evidence="1">Membrane</location>
        <topology evidence="1">Multi-pass membrane protein</topology>
    </subcellularLocation>
</comment>
<dbReference type="InterPro" id="IPR036640">
    <property type="entry name" value="ABC1_TM_sf"/>
</dbReference>
<evidence type="ECO:0000256" key="1">
    <source>
        <dbReference type="ARBA" id="ARBA00004141"/>
    </source>
</evidence>
<keyword evidence="4" id="KW-1133">Transmembrane helix</keyword>
<dbReference type="PANTHER" id="PTHR24221:SF402">
    <property type="entry name" value="IRON-SULFUR CLUSTERS TRANSPORTER ABCB7, MITOCHONDRIAL"/>
    <property type="match status" value="1"/>
</dbReference>
<sequence>MLKKHKRISLKSLEKAHKAFGTDEDLLLWRTKFRETMNMADNDASTRVIDSLINYETVKYFNNEVYEADNYDKYLKRYEDDAPKTQQSLVVLNFGQNFIFSVVLSSTMVLCSHGIMDGMMTVGDLVDALNGKIQLALVVIQEHNLI</sequence>
<organism evidence="7 8">
    <name type="scientific">Vigna unguiculata</name>
    <name type="common">Cowpea</name>
    <dbReference type="NCBI Taxonomy" id="3917"/>
    <lineage>
        <taxon>Eukaryota</taxon>
        <taxon>Viridiplantae</taxon>
        <taxon>Streptophyta</taxon>
        <taxon>Embryophyta</taxon>
        <taxon>Tracheophyta</taxon>
        <taxon>Spermatophyta</taxon>
        <taxon>Magnoliopsida</taxon>
        <taxon>eudicotyledons</taxon>
        <taxon>Gunneridae</taxon>
        <taxon>Pentapetalae</taxon>
        <taxon>rosids</taxon>
        <taxon>fabids</taxon>
        <taxon>Fabales</taxon>
        <taxon>Fabaceae</taxon>
        <taxon>Papilionoideae</taxon>
        <taxon>50 kb inversion clade</taxon>
        <taxon>NPAAA clade</taxon>
        <taxon>indigoferoid/millettioid clade</taxon>
        <taxon>Phaseoleae</taxon>
        <taxon>Vigna</taxon>
    </lineage>
</organism>
<evidence type="ECO:0000256" key="5">
    <source>
        <dbReference type="ARBA" id="ARBA00023136"/>
    </source>
</evidence>
<gene>
    <name evidence="7" type="ORF">DEO72_LG8g1140</name>
</gene>
<evidence type="ECO:0000313" key="8">
    <source>
        <dbReference type="Proteomes" id="UP000501690"/>
    </source>
</evidence>
<dbReference type="GO" id="GO:0140359">
    <property type="term" value="F:ABC-type transporter activity"/>
    <property type="evidence" value="ECO:0007669"/>
    <property type="project" value="InterPro"/>
</dbReference>
<evidence type="ECO:0000259" key="6">
    <source>
        <dbReference type="PROSITE" id="PS50929"/>
    </source>
</evidence>
<dbReference type="GO" id="GO:0005743">
    <property type="term" value="C:mitochondrial inner membrane"/>
    <property type="evidence" value="ECO:0007669"/>
    <property type="project" value="TreeGrafter"/>
</dbReference>
<proteinExistence type="predicted"/>
<keyword evidence="8" id="KW-1185">Reference proteome</keyword>
<dbReference type="Proteomes" id="UP000501690">
    <property type="component" value="Linkage Group LG8"/>
</dbReference>
<accession>A0A4D6MSP7</accession>
<dbReference type="PANTHER" id="PTHR24221">
    <property type="entry name" value="ATP-BINDING CASSETTE SUB-FAMILY B"/>
    <property type="match status" value="1"/>
</dbReference>
<dbReference type="GO" id="GO:0005524">
    <property type="term" value="F:ATP binding"/>
    <property type="evidence" value="ECO:0007669"/>
    <property type="project" value="InterPro"/>
</dbReference>
<reference evidence="7 8" key="1">
    <citation type="submission" date="2019-04" db="EMBL/GenBank/DDBJ databases">
        <title>An improved genome assembly and genetic linkage map for asparagus bean, Vigna unguiculata ssp. sesquipedialis.</title>
        <authorList>
            <person name="Xia Q."/>
            <person name="Zhang R."/>
            <person name="Dong Y."/>
        </authorList>
    </citation>
    <scope>NUCLEOTIDE SEQUENCE [LARGE SCALE GENOMIC DNA]</scope>
    <source>
        <tissue evidence="7">Leaf</tissue>
    </source>
</reference>
<dbReference type="EMBL" id="CP039352">
    <property type="protein sequence ID" value="QCE03119.1"/>
    <property type="molecule type" value="Genomic_DNA"/>
</dbReference>